<dbReference type="EMBL" id="JAAMPC010000010">
    <property type="protein sequence ID" value="KAG2290397.1"/>
    <property type="molecule type" value="Genomic_DNA"/>
</dbReference>
<comment type="caution">
    <text evidence="2">The sequence shown here is derived from an EMBL/GenBank/DDBJ whole genome shotgun (WGS) entry which is preliminary data.</text>
</comment>
<dbReference type="Proteomes" id="UP000886595">
    <property type="component" value="Unassembled WGS sequence"/>
</dbReference>
<feature type="compositionally biased region" description="Basic and acidic residues" evidence="1">
    <location>
        <begin position="56"/>
        <end position="74"/>
    </location>
</feature>
<name>A0A8X7RLZ0_BRACI</name>
<sequence length="113" mass="12489">MLRDGMDLPPLYYSQSPGIASLSFSVFIVYLGSESEKRFVVSRNRRRGRSVGDVSGVEREDGERAETELRRGDAGEFSLDCEDDGEGRQRNRAQKSGNSVGDSISLAGKIRNQ</sequence>
<reference evidence="2 3" key="1">
    <citation type="submission" date="2020-02" db="EMBL/GenBank/DDBJ databases">
        <authorList>
            <person name="Ma Q."/>
            <person name="Huang Y."/>
            <person name="Song X."/>
            <person name="Pei D."/>
        </authorList>
    </citation>
    <scope>NUCLEOTIDE SEQUENCE [LARGE SCALE GENOMIC DNA]</scope>
    <source>
        <strain evidence="2">Sxm20200214</strain>
        <tissue evidence="2">Leaf</tissue>
    </source>
</reference>
<proteinExistence type="predicted"/>
<evidence type="ECO:0000313" key="2">
    <source>
        <dbReference type="EMBL" id="KAG2290397.1"/>
    </source>
</evidence>
<keyword evidence="3" id="KW-1185">Reference proteome</keyword>
<organism evidence="2 3">
    <name type="scientific">Brassica carinata</name>
    <name type="common">Ethiopian mustard</name>
    <name type="synonym">Abyssinian cabbage</name>
    <dbReference type="NCBI Taxonomy" id="52824"/>
    <lineage>
        <taxon>Eukaryota</taxon>
        <taxon>Viridiplantae</taxon>
        <taxon>Streptophyta</taxon>
        <taxon>Embryophyta</taxon>
        <taxon>Tracheophyta</taxon>
        <taxon>Spermatophyta</taxon>
        <taxon>Magnoliopsida</taxon>
        <taxon>eudicotyledons</taxon>
        <taxon>Gunneridae</taxon>
        <taxon>Pentapetalae</taxon>
        <taxon>rosids</taxon>
        <taxon>malvids</taxon>
        <taxon>Brassicales</taxon>
        <taxon>Brassicaceae</taxon>
        <taxon>Brassiceae</taxon>
        <taxon>Brassica</taxon>
    </lineage>
</organism>
<dbReference type="AlphaFoldDB" id="A0A8X7RLZ0"/>
<evidence type="ECO:0000256" key="1">
    <source>
        <dbReference type="SAM" id="MobiDB-lite"/>
    </source>
</evidence>
<feature type="region of interest" description="Disordered" evidence="1">
    <location>
        <begin position="43"/>
        <end position="113"/>
    </location>
</feature>
<gene>
    <name evidence="2" type="ORF">Bca52824_050001</name>
</gene>
<protein>
    <submittedName>
        <fullName evidence="2">Uncharacterized protein</fullName>
    </submittedName>
</protein>
<evidence type="ECO:0000313" key="3">
    <source>
        <dbReference type="Proteomes" id="UP000886595"/>
    </source>
</evidence>
<accession>A0A8X7RLZ0</accession>